<comment type="caution">
    <text evidence="3">The sequence shown here is derived from an EMBL/GenBank/DDBJ whole genome shotgun (WGS) entry which is preliminary data.</text>
</comment>
<evidence type="ECO:0000256" key="2">
    <source>
        <dbReference type="SAM" id="Phobius"/>
    </source>
</evidence>
<evidence type="ECO:0000256" key="1">
    <source>
        <dbReference type="SAM" id="MobiDB-lite"/>
    </source>
</evidence>
<keyword evidence="2" id="KW-0472">Membrane</keyword>
<sequence length="240" mass="27070">MPGSSRQRLLPQIMPRPTKFPIRYFWATPEGTDLHQPALPAEGFMVDLGPHTKTHAINDSRKDSNAKYCAAAISMASITSLVAILNWLLGFIVESRQGSVEIWAASIIIEADRTEIKNEKEEGEKRRKNEGANAKRILGLSEAIRKVAERKIEKLAAEGRLREDNMQEIISGFKEAMQEGIEREERVFMELHGIRVLLGERMGGEVEVGEEEDFQEKKEGKKEVDREKKKGEEAGAEQVE</sequence>
<proteinExistence type="predicted"/>
<name>A0A7C8RLQ4_ORBOL</name>
<dbReference type="AlphaFoldDB" id="A0A7C8RLQ4"/>
<evidence type="ECO:0000313" key="3">
    <source>
        <dbReference type="EMBL" id="KAF3291481.1"/>
    </source>
</evidence>
<gene>
    <name evidence="3" type="ORF">TWF970_000694</name>
</gene>
<feature type="region of interest" description="Disordered" evidence="1">
    <location>
        <begin position="207"/>
        <end position="240"/>
    </location>
</feature>
<feature type="compositionally biased region" description="Basic and acidic residues" evidence="1">
    <location>
        <begin position="215"/>
        <end position="233"/>
    </location>
</feature>
<protein>
    <submittedName>
        <fullName evidence="3">Uncharacterized protein</fullName>
    </submittedName>
</protein>
<dbReference type="Proteomes" id="UP000474640">
    <property type="component" value="Unassembled WGS sequence"/>
</dbReference>
<dbReference type="EMBL" id="JAABOJ010000001">
    <property type="protein sequence ID" value="KAF3291481.1"/>
    <property type="molecule type" value="Genomic_DNA"/>
</dbReference>
<keyword evidence="2" id="KW-0812">Transmembrane</keyword>
<feature type="transmembrane region" description="Helical" evidence="2">
    <location>
        <begin position="68"/>
        <end position="89"/>
    </location>
</feature>
<evidence type="ECO:0000313" key="4">
    <source>
        <dbReference type="Proteomes" id="UP000474640"/>
    </source>
</evidence>
<keyword evidence="2" id="KW-1133">Transmembrane helix</keyword>
<accession>A0A7C8RLQ4</accession>
<dbReference type="OrthoDB" id="10488196at2759"/>
<organism evidence="3 4">
    <name type="scientific">Orbilia oligospora</name>
    <name type="common">Nematode-trapping fungus</name>
    <name type="synonym">Arthrobotrys oligospora</name>
    <dbReference type="NCBI Taxonomy" id="2813651"/>
    <lineage>
        <taxon>Eukaryota</taxon>
        <taxon>Fungi</taxon>
        <taxon>Dikarya</taxon>
        <taxon>Ascomycota</taxon>
        <taxon>Pezizomycotina</taxon>
        <taxon>Orbiliomycetes</taxon>
        <taxon>Orbiliales</taxon>
        <taxon>Orbiliaceae</taxon>
        <taxon>Orbilia</taxon>
    </lineage>
</organism>
<reference evidence="3 4" key="1">
    <citation type="submission" date="2020-01" db="EMBL/GenBank/DDBJ databases">
        <authorList>
            <person name="Palmer J.M."/>
        </authorList>
    </citation>
    <scope>NUCLEOTIDE SEQUENCE [LARGE SCALE GENOMIC DNA]</scope>
    <source>
        <strain evidence="3 4">TWF970</strain>
    </source>
</reference>